<feature type="region of interest" description="Disordered" evidence="1">
    <location>
        <begin position="1"/>
        <end position="62"/>
    </location>
</feature>
<reference evidence="2 3" key="1">
    <citation type="submission" date="2018-10" db="EMBL/GenBank/DDBJ databases">
        <title>Bacillus Keqinensis sp. nov., a moderately halophilic bacterium isolated from a saline-alkaline lake.</title>
        <authorList>
            <person name="Wang H."/>
        </authorList>
    </citation>
    <scope>NUCLEOTIDE SEQUENCE [LARGE SCALE GENOMIC DNA]</scope>
    <source>
        <strain evidence="2 3">KQ-3</strain>
    </source>
</reference>
<comment type="caution">
    <text evidence="2">The sequence shown here is derived from an EMBL/GenBank/DDBJ whole genome shotgun (WGS) entry which is preliminary data.</text>
</comment>
<organism evidence="2 3">
    <name type="scientific">Alteribacter keqinensis</name>
    <dbReference type="NCBI Taxonomy" id="2483800"/>
    <lineage>
        <taxon>Bacteria</taxon>
        <taxon>Bacillati</taxon>
        <taxon>Bacillota</taxon>
        <taxon>Bacilli</taxon>
        <taxon>Bacillales</taxon>
        <taxon>Bacillaceae</taxon>
        <taxon>Alteribacter</taxon>
    </lineage>
</organism>
<feature type="compositionally biased region" description="Polar residues" evidence="1">
    <location>
        <begin position="53"/>
        <end position="62"/>
    </location>
</feature>
<dbReference type="RefSeq" id="WP_122900628.1">
    <property type="nucleotide sequence ID" value="NZ_RHIB01000003.1"/>
</dbReference>
<dbReference type="OrthoDB" id="2927139at2"/>
<evidence type="ECO:0000256" key="1">
    <source>
        <dbReference type="SAM" id="MobiDB-lite"/>
    </source>
</evidence>
<feature type="compositionally biased region" description="Basic and acidic residues" evidence="1">
    <location>
        <begin position="1"/>
        <end position="14"/>
    </location>
</feature>
<name>A0A3M7TR31_9BACI</name>
<dbReference type="AlphaFoldDB" id="A0A3M7TR31"/>
<evidence type="ECO:0000313" key="3">
    <source>
        <dbReference type="Proteomes" id="UP000278746"/>
    </source>
</evidence>
<proteinExistence type="predicted"/>
<evidence type="ECO:0000313" key="2">
    <source>
        <dbReference type="EMBL" id="RNA66810.1"/>
    </source>
</evidence>
<keyword evidence="3" id="KW-1185">Reference proteome</keyword>
<sequence>MDKNKQPYATHKEDETEQYPKTSVKDAHYRGDSADELSALEEANHDIAAKELGQQNENGAGN</sequence>
<dbReference type="EMBL" id="RHIB01000003">
    <property type="protein sequence ID" value="RNA66810.1"/>
    <property type="molecule type" value="Genomic_DNA"/>
</dbReference>
<dbReference type="Proteomes" id="UP000278746">
    <property type="component" value="Unassembled WGS sequence"/>
</dbReference>
<accession>A0A3M7TR31</accession>
<gene>
    <name evidence="2" type="ORF">EBO34_16520</name>
</gene>
<protein>
    <submittedName>
        <fullName evidence="2">Uncharacterized protein</fullName>
    </submittedName>
</protein>
<feature type="compositionally biased region" description="Basic and acidic residues" evidence="1">
    <location>
        <begin position="23"/>
        <end position="33"/>
    </location>
</feature>